<evidence type="ECO:0000313" key="3">
    <source>
        <dbReference type="EMBL" id="NIC06834.1"/>
    </source>
</evidence>
<dbReference type="EMBL" id="JAAQTO010000043">
    <property type="protein sequence ID" value="NIC06834.1"/>
    <property type="molecule type" value="Genomic_DNA"/>
</dbReference>
<sequence length="311" mass="34962">MFHHAKELQFNARVSEPDPKFASLLLEQFGGMNGELKAAMQYFTQAFAARQPYPEIYDMLMDIATEEFSHLEIVGATIQMLMNGVNSELKDISEQSEIMQIVTGKAGKENIIHDAMTNPMFLAVSGGSPAVTNSQGVPWSGYYVDANGDLTVDLRSDIAAETRAKITYEYLMQFTNDPEVKETLKFLMTREVAHHQMFEAALSTLQPNFPPGVMQGDPRYSNLYFNMSKGEEARGPWNEGESPMLGETWQYIDDPQSHVESSQGLRDQIPAGTSMSMEEADKKSKDVSQLRSREIKDSVPKGSNQWSRYDR</sequence>
<dbReference type="CDD" id="cd01051">
    <property type="entry name" value="Mn_catalase"/>
    <property type="match status" value="1"/>
</dbReference>
<dbReference type="InterPro" id="IPR012347">
    <property type="entry name" value="Ferritin-like"/>
</dbReference>
<name>A0ABX0PZB0_9GAMM</name>
<reference evidence="3 4" key="1">
    <citation type="submission" date="2020-03" db="EMBL/GenBank/DDBJ databases">
        <title>Identification of Halomonas strains.</title>
        <authorList>
            <person name="Xiao Z."/>
            <person name="Dong F."/>
            <person name="Wang Z."/>
            <person name="Zhao J.-Y."/>
        </authorList>
    </citation>
    <scope>NUCLEOTIDE SEQUENCE [LARGE SCALE GENOMIC DNA]</scope>
    <source>
        <strain evidence="3 4">DX6</strain>
    </source>
</reference>
<protein>
    <submittedName>
        <fullName evidence="3">Manganese catalase family protein</fullName>
    </submittedName>
</protein>
<gene>
    <name evidence="3" type="ORF">HBJ55_15505</name>
</gene>
<evidence type="ECO:0000256" key="2">
    <source>
        <dbReference type="SAM" id="MobiDB-lite"/>
    </source>
</evidence>
<dbReference type="SUPFAM" id="SSF47240">
    <property type="entry name" value="Ferritin-like"/>
    <property type="match status" value="1"/>
</dbReference>
<dbReference type="RefSeq" id="WP_167116832.1">
    <property type="nucleotide sequence ID" value="NZ_JAAQTO010000043.1"/>
</dbReference>
<feature type="compositionally biased region" description="Polar residues" evidence="2">
    <location>
        <begin position="301"/>
        <end position="311"/>
    </location>
</feature>
<dbReference type="InterPro" id="IPR007760">
    <property type="entry name" value="Mn_catalase"/>
</dbReference>
<evidence type="ECO:0000313" key="4">
    <source>
        <dbReference type="Proteomes" id="UP001318321"/>
    </source>
</evidence>
<dbReference type="InterPro" id="IPR039377">
    <property type="entry name" value="Mn_catalase_dom"/>
</dbReference>
<dbReference type="Proteomes" id="UP001318321">
    <property type="component" value="Unassembled WGS sequence"/>
</dbReference>
<dbReference type="Gene3D" id="1.20.1260.10">
    <property type="match status" value="1"/>
</dbReference>
<feature type="compositionally biased region" description="Polar residues" evidence="2">
    <location>
        <begin position="258"/>
        <end position="276"/>
    </location>
</feature>
<comment type="similarity">
    <text evidence="1">Belongs to the manganese catalase family.</text>
</comment>
<keyword evidence="4" id="KW-1185">Reference proteome</keyword>
<dbReference type="InterPro" id="IPR009078">
    <property type="entry name" value="Ferritin-like_SF"/>
</dbReference>
<organism evidence="3 4">
    <name type="scientific">Billgrantia bachuensis</name>
    <dbReference type="NCBI Taxonomy" id="2717286"/>
    <lineage>
        <taxon>Bacteria</taxon>
        <taxon>Pseudomonadati</taxon>
        <taxon>Pseudomonadota</taxon>
        <taxon>Gammaproteobacteria</taxon>
        <taxon>Oceanospirillales</taxon>
        <taxon>Halomonadaceae</taxon>
        <taxon>Billgrantia</taxon>
    </lineage>
</organism>
<feature type="compositionally biased region" description="Basic and acidic residues" evidence="2">
    <location>
        <begin position="279"/>
        <end position="299"/>
    </location>
</feature>
<dbReference type="Pfam" id="PF05067">
    <property type="entry name" value="Mn_catalase"/>
    <property type="match status" value="1"/>
</dbReference>
<evidence type="ECO:0000256" key="1">
    <source>
        <dbReference type="ARBA" id="ARBA00007644"/>
    </source>
</evidence>
<comment type="caution">
    <text evidence="3">The sequence shown here is derived from an EMBL/GenBank/DDBJ whole genome shotgun (WGS) entry which is preliminary data.</text>
</comment>
<feature type="region of interest" description="Disordered" evidence="2">
    <location>
        <begin position="256"/>
        <end position="311"/>
    </location>
</feature>
<proteinExistence type="inferred from homology"/>
<accession>A0ABX0PZB0</accession>